<keyword evidence="1" id="KW-0732">Signal</keyword>
<organism evidence="2">
    <name type="scientific">Arion vulgaris</name>
    <dbReference type="NCBI Taxonomy" id="1028688"/>
    <lineage>
        <taxon>Eukaryota</taxon>
        <taxon>Metazoa</taxon>
        <taxon>Spiralia</taxon>
        <taxon>Lophotrochozoa</taxon>
        <taxon>Mollusca</taxon>
        <taxon>Gastropoda</taxon>
        <taxon>Heterobranchia</taxon>
        <taxon>Euthyneura</taxon>
        <taxon>Panpulmonata</taxon>
        <taxon>Eupulmonata</taxon>
        <taxon>Stylommatophora</taxon>
        <taxon>Helicina</taxon>
        <taxon>Arionoidea</taxon>
        <taxon>Arionidae</taxon>
        <taxon>Arion</taxon>
    </lineage>
</organism>
<sequence length="94" mass="10798">MIIKYIVLLILTVFFFSFSFPEYEPIKYSFVSMPCGILYCNNQIHCAQPAVILLRKPMTDLHLLQIVPGLPLLQTLSQHRSSPCSLIFNVYTMS</sequence>
<feature type="non-terminal residue" evidence="2">
    <location>
        <position position="94"/>
    </location>
</feature>
<feature type="chain" id="PRO_5002124871" description="Secreted protein" evidence="1">
    <location>
        <begin position="20"/>
        <end position="94"/>
    </location>
</feature>
<evidence type="ECO:0000313" key="2">
    <source>
        <dbReference type="EMBL" id="CEK96973.1"/>
    </source>
</evidence>
<proteinExistence type="predicted"/>
<protein>
    <recommendedName>
        <fullName evidence="3">Secreted protein</fullName>
    </recommendedName>
</protein>
<accession>A0A0B7BVH5</accession>
<evidence type="ECO:0000256" key="1">
    <source>
        <dbReference type="SAM" id="SignalP"/>
    </source>
</evidence>
<reference evidence="2" key="1">
    <citation type="submission" date="2014-12" db="EMBL/GenBank/DDBJ databases">
        <title>Insight into the proteome of Arion vulgaris.</title>
        <authorList>
            <person name="Aradska J."/>
            <person name="Bulat T."/>
            <person name="Smidak R."/>
            <person name="Sarate P."/>
            <person name="Gangsoo J."/>
            <person name="Sialana F."/>
            <person name="Bilban M."/>
            <person name="Lubec G."/>
        </authorList>
    </citation>
    <scope>NUCLEOTIDE SEQUENCE</scope>
    <source>
        <tissue evidence="2">Skin</tissue>
    </source>
</reference>
<name>A0A0B7BVH5_9EUPU</name>
<feature type="signal peptide" evidence="1">
    <location>
        <begin position="1"/>
        <end position="19"/>
    </location>
</feature>
<dbReference type="EMBL" id="HACG01050108">
    <property type="protein sequence ID" value="CEK96973.1"/>
    <property type="molecule type" value="Transcribed_RNA"/>
</dbReference>
<gene>
    <name evidence="2" type="primary">ORF214205</name>
</gene>
<evidence type="ECO:0008006" key="3">
    <source>
        <dbReference type="Google" id="ProtNLM"/>
    </source>
</evidence>
<dbReference type="AlphaFoldDB" id="A0A0B7BVH5"/>